<feature type="transmembrane region" description="Helical" evidence="1">
    <location>
        <begin position="70"/>
        <end position="89"/>
    </location>
</feature>
<name>A0A327VNQ0_9BACT</name>
<dbReference type="Proteomes" id="UP000249819">
    <property type="component" value="Unassembled WGS sequence"/>
</dbReference>
<evidence type="ECO:0000313" key="2">
    <source>
        <dbReference type="EMBL" id="RAJ76723.1"/>
    </source>
</evidence>
<dbReference type="OrthoDB" id="9854093at2"/>
<keyword evidence="1" id="KW-0472">Membrane</keyword>
<gene>
    <name evidence="2" type="ORF">CLV59_108244</name>
</gene>
<protein>
    <recommendedName>
        <fullName evidence="4">PH (Pleckstrin Homology) domain-containing protein</fullName>
    </recommendedName>
</protein>
<keyword evidence="1" id="KW-0812">Transmembrane</keyword>
<organism evidence="2 3">
    <name type="scientific">Chitinophaga dinghuensis</name>
    <dbReference type="NCBI Taxonomy" id="1539050"/>
    <lineage>
        <taxon>Bacteria</taxon>
        <taxon>Pseudomonadati</taxon>
        <taxon>Bacteroidota</taxon>
        <taxon>Chitinophagia</taxon>
        <taxon>Chitinophagales</taxon>
        <taxon>Chitinophagaceae</taxon>
        <taxon>Chitinophaga</taxon>
    </lineage>
</organism>
<comment type="caution">
    <text evidence="2">The sequence shown here is derived from an EMBL/GenBank/DDBJ whole genome shotgun (WGS) entry which is preliminary data.</text>
</comment>
<feature type="transmembrane region" description="Helical" evidence="1">
    <location>
        <begin position="44"/>
        <end position="64"/>
    </location>
</feature>
<evidence type="ECO:0008006" key="4">
    <source>
        <dbReference type="Google" id="ProtNLM"/>
    </source>
</evidence>
<keyword evidence="1" id="KW-1133">Transmembrane helix</keyword>
<dbReference type="EMBL" id="QLMA01000008">
    <property type="protein sequence ID" value="RAJ76723.1"/>
    <property type="molecule type" value="Genomic_DNA"/>
</dbReference>
<evidence type="ECO:0000313" key="3">
    <source>
        <dbReference type="Proteomes" id="UP000249819"/>
    </source>
</evidence>
<dbReference type="AlphaFoldDB" id="A0A327VNQ0"/>
<accession>A0A327VNQ0</accession>
<sequence length="189" mass="21607">MPFSRLERTIHGLQQLASRKKGVNFLEVRPDNVIIKPPCDSRSFVLASWLVLCLIPLSYLIYTAKYGVDSWAAPILLLLICLFICRDLLLLTEGQQYVTINFAARQFEFHRVHTFAGGRPRYSTIDFNKVQEVILTSNAITGNISVQRIVLLGETGEKLAFFDLRKDQFSSYTAGKLRLLFSVIIYTYH</sequence>
<evidence type="ECO:0000256" key="1">
    <source>
        <dbReference type="SAM" id="Phobius"/>
    </source>
</evidence>
<keyword evidence="3" id="KW-1185">Reference proteome</keyword>
<proteinExistence type="predicted"/>
<dbReference type="RefSeq" id="WP_111594431.1">
    <property type="nucleotide sequence ID" value="NZ_QLMA01000008.1"/>
</dbReference>
<reference evidence="2 3" key="1">
    <citation type="submission" date="2018-06" db="EMBL/GenBank/DDBJ databases">
        <title>Genomic Encyclopedia of Archaeal and Bacterial Type Strains, Phase II (KMG-II): from individual species to whole genera.</title>
        <authorList>
            <person name="Goeker M."/>
        </authorList>
    </citation>
    <scope>NUCLEOTIDE SEQUENCE [LARGE SCALE GENOMIC DNA]</scope>
    <source>
        <strain evidence="2 3">DSM 29821</strain>
    </source>
</reference>